<dbReference type="PANTHER" id="PTHR32179">
    <property type="entry name" value="NICOTINATE-NUCLEOTIDE PYROPHOSPHORYLASE [CARBOXYLATING]"/>
    <property type="match status" value="1"/>
</dbReference>
<dbReference type="GO" id="GO:0004514">
    <property type="term" value="F:nicotinate-nucleotide diphosphorylase (carboxylating) activity"/>
    <property type="evidence" value="ECO:0007669"/>
    <property type="project" value="TreeGrafter"/>
</dbReference>
<dbReference type="GO" id="GO:0005737">
    <property type="term" value="C:cytoplasm"/>
    <property type="evidence" value="ECO:0007669"/>
    <property type="project" value="TreeGrafter"/>
</dbReference>
<reference evidence="3" key="2">
    <citation type="journal article" date="2015" name="Fish Shellfish Immunol.">
        <title>Early steps in the European eel (Anguilla anguilla)-Vibrio vulnificus interaction in the gills: Role of the RtxA13 toxin.</title>
        <authorList>
            <person name="Callol A."/>
            <person name="Pajuelo D."/>
            <person name="Ebbesson L."/>
            <person name="Teles M."/>
            <person name="MacKenzie S."/>
            <person name="Amaro C."/>
        </authorList>
    </citation>
    <scope>NUCLEOTIDE SEQUENCE</scope>
</reference>
<evidence type="ECO:0000313" key="3">
    <source>
        <dbReference type="EMBL" id="JAH89434.1"/>
    </source>
</evidence>
<feature type="transmembrane region" description="Helical" evidence="1">
    <location>
        <begin position="124"/>
        <end position="143"/>
    </location>
</feature>
<dbReference type="EMBL" id="GBXM01019143">
    <property type="protein sequence ID" value="JAH89434.1"/>
    <property type="molecule type" value="Transcribed_RNA"/>
</dbReference>
<protein>
    <recommendedName>
        <fullName evidence="2">Quinolinate phosphoribosyl transferase N-terminal domain-containing protein</fullName>
    </recommendedName>
</protein>
<dbReference type="GO" id="GO:0009435">
    <property type="term" value="P:NAD+ biosynthetic process"/>
    <property type="evidence" value="ECO:0007669"/>
    <property type="project" value="TreeGrafter"/>
</dbReference>
<dbReference type="InterPro" id="IPR022412">
    <property type="entry name" value="Quinolinate_PRibosylTrfase_N"/>
</dbReference>
<name>A0A0E9WGC0_ANGAN</name>
<dbReference type="AlphaFoldDB" id="A0A0E9WGC0"/>
<dbReference type="InterPro" id="IPR037128">
    <property type="entry name" value="Quinolinate_PRibosylTase_N_sf"/>
</dbReference>
<evidence type="ECO:0000259" key="2">
    <source>
        <dbReference type="Pfam" id="PF02749"/>
    </source>
</evidence>
<reference evidence="3" key="1">
    <citation type="submission" date="2014-11" db="EMBL/GenBank/DDBJ databases">
        <authorList>
            <person name="Amaro Gonzalez C."/>
        </authorList>
    </citation>
    <scope>NUCLEOTIDE SEQUENCE</scope>
</reference>
<proteinExistence type="predicted"/>
<accession>A0A0E9WGC0</accession>
<keyword evidence="1" id="KW-1133">Transmembrane helix</keyword>
<sequence length="152" mass="16552">MIYTAVNSQKRFPWIVAYTNWDKNPTILFACGLCSIMTSPAVDLAHIIPPQALSRLAREWLAEDTPNFDPAGVCVGSKEVRATLLCKSPGSVLAGCPFFTEVFSELGCTVDWIYREGQTLGKKVVTVLVIILLGPSFSSWVGLGNSTHFKGV</sequence>
<dbReference type="Pfam" id="PF02749">
    <property type="entry name" value="QRPTase_N"/>
    <property type="match status" value="1"/>
</dbReference>
<dbReference type="Gene3D" id="3.90.1170.20">
    <property type="entry name" value="Quinolinate phosphoribosyl transferase, N-terminal domain"/>
    <property type="match status" value="1"/>
</dbReference>
<dbReference type="SUPFAM" id="SSF54675">
    <property type="entry name" value="Nicotinate/Quinolinate PRTase N-terminal domain-like"/>
    <property type="match status" value="1"/>
</dbReference>
<feature type="domain" description="Quinolinate phosphoribosyl transferase N-terminal" evidence="2">
    <location>
        <begin position="76"/>
        <end position="124"/>
    </location>
</feature>
<organism evidence="3">
    <name type="scientific">Anguilla anguilla</name>
    <name type="common">European freshwater eel</name>
    <name type="synonym">Muraena anguilla</name>
    <dbReference type="NCBI Taxonomy" id="7936"/>
    <lineage>
        <taxon>Eukaryota</taxon>
        <taxon>Metazoa</taxon>
        <taxon>Chordata</taxon>
        <taxon>Craniata</taxon>
        <taxon>Vertebrata</taxon>
        <taxon>Euteleostomi</taxon>
        <taxon>Actinopterygii</taxon>
        <taxon>Neopterygii</taxon>
        <taxon>Teleostei</taxon>
        <taxon>Anguilliformes</taxon>
        <taxon>Anguillidae</taxon>
        <taxon>Anguilla</taxon>
    </lineage>
</organism>
<dbReference type="GO" id="GO:0034213">
    <property type="term" value="P:quinolinate catabolic process"/>
    <property type="evidence" value="ECO:0007669"/>
    <property type="project" value="TreeGrafter"/>
</dbReference>
<dbReference type="InterPro" id="IPR027277">
    <property type="entry name" value="NadC/ModD"/>
</dbReference>
<dbReference type="PANTHER" id="PTHR32179:SF3">
    <property type="entry name" value="NICOTINATE-NUCLEOTIDE PYROPHOSPHORYLASE [CARBOXYLATING]"/>
    <property type="match status" value="1"/>
</dbReference>
<keyword evidence="1" id="KW-0812">Transmembrane</keyword>
<keyword evidence="1" id="KW-0472">Membrane</keyword>
<evidence type="ECO:0000256" key="1">
    <source>
        <dbReference type="SAM" id="Phobius"/>
    </source>
</evidence>